<dbReference type="InterPro" id="IPR000073">
    <property type="entry name" value="AB_hydrolase_1"/>
</dbReference>
<comment type="caution">
    <text evidence="2">The sequence shown here is derived from an EMBL/GenBank/DDBJ whole genome shotgun (WGS) entry which is preliminary data.</text>
</comment>
<dbReference type="PANTHER" id="PTHR43194">
    <property type="entry name" value="HYDROLASE ALPHA/BETA FOLD FAMILY"/>
    <property type="match status" value="1"/>
</dbReference>
<evidence type="ECO:0000313" key="3">
    <source>
        <dbReference type="Proteomes" id="UP001595798"/>
    </source>
</evidence>
<reference evidence="3" key="1">
    <citation type="journal article" date="2019" name="Int. J. Syst. Evol. Microbiol.">
        <title>The Global Catalogue of Microorganisms (GCM) 10K type strain sequencing project: providing services to taxonomists for standard genome sequencing and annotation.</title>
        <authorList>
            <consortium name="The Broad Institute Genomics Platform"/>
            <consortium name="The Broad Institute Genome Sequencing Center for Infectious Disease"/>
            <person name="Wu L."/>
            <person name="Ma J."/>
        </authorList>
    </citation>
    <scope>NUCLEOTIDE SEQUENCE [LARGE SCALE GENOMIC DNA]</scope>
    <source>
        <strain evidence="3">CECT 7297</strain>
    </source>
</reference>
<accession>A0ABV8QJR2</accession>
<organism evidence="2 3">
    <name type="scientific">Marinobacter lacisalsi</name>
    <dbReference type="NCBI Taxonomy" id="475979"/>
    <lineage>
        <taxon>Bacteria</taxon>
        <taxon>Pseudomonadati</taxon>
        <taxon>Pseudomonadota</taxon>
        <taxon>Gammaproteobacteria</taxon>
        <taxon>Pseudomonadales</taxon>
        <taxon>Marinobacteraceae</taxon>
        <taxon>Marinobacter</taxon>
    </lineage>
</organism>
<dbReference type="InterPro" id="IPR000639">
    <property type="entry name" value="Epox_hydrolase-like"/>
</dbReference>
<evidence type="ECO:0000313" key="2">
    <source>
        <dbReference type="EMBL" id="MFC4259870.1"/>
    </source>
</evidence>
<dbReference type="RefSeq" id="WP_379887835.1">
    <property type="nucleotide sequence ID" value="NZ_JBHSDI010000016.1"/>
</dbReference>
<dbReference type="PANTHER" id="PTHR43194:SF2">
    <property type="entry name" value="PEROXISOMAL MEMBRANE PROTEIN LPX1"/>
    <property type="match status" value="1"/>
</dbReference>
<evidence type="ECO:0000259" key="1">
    <source>
        <dbReference type="Pfam" id="PF00561"/>
    </source>
</evidence>
<keyword evidence="2" id="KW-0378">Hydrolase</keyword>
<gene>
    <name evidence="2" type="ORF">ACFOZ5_12590</name>
</gene>
<dbReference type="EMBL" id="JBHSDI010000016">
    <property type="protein sequence ID" value="MFC4259870.1"/>
    <property type="molecule type" value="Genomic_DNA"/>
</dbReference>
<name>A0ABV8QJR2_9GAMM</name>
<dbReference type="SUPFAM" id="SSF53474">
    <property type="entry name" value="alpha/beta-Hydrolases"/>
    <property type="match status" value="1"/>
</dbReference>
<dbReference type="GO" id="GO:0016787">
    <property type="term" value="F:hydrolase activity"/>
    <property type="evidence" value="ECO:0007669"/>
    <property type="project" value="UniProtKB-KW"/>
</dbReference>
<proteinExistence type="predicted"/>
<dbReference type="InterPro" id="IPR050228">
    <property type="entry name" value="Carboxylesterase_BioH"/>
</dbReference>
<dbReference type="InterPro" id="IPR029058">
    <property type="entry name" value="AB_hydrolase_fold"/>
</dbReference>
<protein>
    <submittedName>
        <fullName evidence="2">Alpha/beta fold hydrolase</fullName>
    </submittedName>
</protein>
<dbReference type="Proteomes" id="UP001595798">
    <property type="component" value="Unassembled WGS sequence"/>
</dbReference>
<sequence length="288" mass="31332">MERQTLTGTNGIRLAVDVAGDPDGQPVVMFHGGGQTRHSWGVLTQVLGDNGYYALNVDMRGHGESEWCPDSDYTLDRFVEDVHAILETLDKPPVLVGASLGGISSMIAAAAREADHIRGLVLVDIVPKMEVEGIQRIRDFMLSHLDGFDSMEEVIEAVAAYMPHRKRSGSGGSAGLRKNLREGDDGRLYWHWDPALMVGERTPNSVRNVDRLRDAAKQIQVPTLLVRGKMSDVVSEEGVKDFLELIPGSRAIDVSGAGHMVSGDQNDVFNDAILDFLAELRQGSATTA</sequence>
<dbReference type="Gene3D" id="3.40.50.1820">
    <property type="entry name" value="alpha/beta hydrolase"/>
    <property type="match status" value="1"/>
</dbReference>
<dbReference type="PRINTS" id="PR00412">
    <property type="entry name" value="EPOXHYDRLASE"/>
</dbReference>
<dbReference type="Pfam" id="PF00561">
    <property type="entry name" value="Abhydrolase_1"/>
    <property type="match status" value="1"/>
</dbReference>
<feature type="domain" description="AB hydrolase-1" evidence="1">
    <location>
        <begin position="26"/>
        <end position="261"/>
    </location>
</feature>
<keyword evidence="3" id="KW-1185">Reference proteome</keyword>